<evidence type="ECO:0000256" key="1">
    <source>
        <dbReference type="SAM" id="Phobius"/>
    </source>
</evidence>
<keyword evidence="1" id="KW-0812">Transmembrane</keyword>
<evidence type="ECO:0000313" key="2">
    <source>
        <dbReference type="EMBL" id="KZM74429.1"/>
    </source>
</evidence>
<feature type="transmembrane region" description="Helical" evidence="1">
    <location>
        <begin position="37"/>
        <end position="57"/>
    </location>
</feature>
<gene>
    <name evidence="2" type="ORF">AWN90_25490</name>
</gene>
<accession>A0A164NJH7</accession>
<dbReference type="AlphaFoldDB" id="A0A164NJH7"/>
<feature type="transmembrane region" description="Helical" evidence="1">
    <location>
        <begin position="116"/>
        <end position="136"/>
    </location>
</feature>
<proteinExistence type="predicted"/>
<keyword evidence="3" id="KW-1185">Reference proteome</keyword>
<reference evidence="2 3" key="1">
    <citation type="submission" date="2016-04" db="EMBL/GenBank/DDBJ databases">
        <authorList>
            <person name="Evans L.H."/>
            <person name="Alamgir A."/>
            <person name="Owens N."/>
            <person name="Weber N.D."/>
            <person name="Virtaneva K."/>
            <person name="Barbian K."/>
            <person name="Babar A."/>
            <person name="Rosenke K."/>
        </authorList>
    </citation>
    <scope>NUCLEOTIDE SEQUENCE [LARGE SCALE GENOMIC DNA]</scope>
    <source>
        <strain evidence="2 3">IFM 0406</strain>
    </source>
</reference>
<dbReference type="Proteomes" id="UP000076512">
    <property type="component" value="Unassembled WGS sequence"/>
</dbReference>
<dbReference type="EMBL" id="LWGR01000005">
    <property type="protein sequence ID" value="KZM74429.1"/>
    <property type="molecule type" value="Genomic_DNA"/>
</dbReference>
<name>A0A164NJH7_9NOCA</name>
<sequence>MAGWRLPVAWFTVSLLATVGLWRLLLARQEKPPEVPLFGGLMLTQLGLVLLVVPVVLSDAARSPSVRGTSRYPTDPLGSISRWIRTARYPLTEADFRPDRHDPPGYAESWYPGAPIWPGGLAFDLLLAALAFGITARQTARGRRR</sequence>
<organism evidence="2 3">
    <name type="scientific">Nocardia terpenica</name>
    <dbReference type="NCBI Taxonomy" id="455432"/>
    <lineage>
        <taxon>Bacteria</taxon>
        <taxon>Bacillati</taxon>
        <taxon>Actinomycetota</taxon>
        <taxon>Actinomycetes</taxon>
        <taxon>Mycobacteriales</taxon>
        <taxon>Nocardiaceae</taxon>
        <taxon>Nocardia</taxon>
    </lineage>
</organism>
<evidence type="ECO:0000313" key="3">
    <source>
        <dbReference type="Proteomes" id="UP000076512"/>
    </source>
</evidence>
<dbReference type="STRING" id="455432.AWN90_25490"/>
<feature type="transmembrane region" description="Helical" evidence="1">
    <location>
        <begin position="6"/>
        <end position="25"/>
    </location>
</feature>
<keyword evidence="1" id="KW-1133">Transmembrane helix</keyword>
<comment type="caution">
    <text evidence="2">The sequence shown here is derived from an EMBL/GenBank/DDBJ whole genome shotgun (WGS) entry which is preliminary data.</text>
</comment>
<protein>
    <submittedName>
        <fullName evidence="2">Uncharacterized protein</fullName>
    </submittedName>
</protein>
<keyword evidence="1" id="KW-0472">Membrane</keyword>